<keyword evidence="3" id="KW-1185">Reference proteome</keyword>
<sequence length="168" mass="19889">MNSFEFKNMAVILISEAENYLRNYISNFIKEYTPIYFQDDYQFLDKIDCSSEIKIILYSNKIDKNKLKETVNDEHIRCENIHDFINNKEKAIPLDLCKPRGGKGFIDNKVLNEKLSESILPEPIRKLKTKSFLFKNDNEKSQENKNDESMQNKNEEDKTPLINHFQKV</sequence>
<dbReference type="AlphaFoldDB" id="A0A5S9IN44"/>
<dbReference type="KEGG" id="uam:UABAM_02837"/>
<dbReference type="Proteomes" id="UP000326354">
    <property type="component" value="Chromosome"/>
</dbReference>
<feature type="region of interest" description="Disordered" evidence="1">
    <location>
        <begin position="133"/>
        <end position="168"/>
    </location>
</feature>
<dbReference type="EMBL" id="AP019860">
    <property type="protein sequence ID" value="BBM84476.1"/>
    <property type="molecule type" value="Genomic_DNA"/>
</dbReference>
<dbReference type="RefSeq" id="WP_151968630.1">
    <property type="nucleotide sequence ID" value="NZ_AP019860.1"/>
</dbReference>
<name>A0A5S9IN44_UABAM</name>
<reference evidence="2 3" key="1">
    <citation type="submission" date="2019-08" db="EMBL/GenBank/DDBJ databases">
        <title>Complete genome sequence of Candidatus Uab amorphum.</title>
        <authorList>
            <person name="Shiratori T."/>
            <person name="Suzuki S."/>
            <person name="Kakizawa Y."/>
            <person name="Ishida K."/>
        </authorList>
    </citation>
    <scope>NUCLEOTIDE SEQUENCE [LARGE SCALE GENOMIC DNA]</scope>
    <source>
        <strain evidence="2 3">SRT547</strain>
    </source>
</reference>
<feature type="compositionally biased region" description="Basic and acidic residues" evidence="1">
    <location>
        <begin position="136"/>
        <end position="159"/>
    </location>
</feature>
<proteinExistence type="predicted"/>
<protein>
    <submittedName>
        <fullName evidence="2">Uncharacterized protein</fullName>
    </submittedName>
</protein>
<accession>A0A5S9IN44</accession>
<gene>
    <name evidence="2" type="ORF">UABAM_02837</name>
</gene>
<evidence type="ECO:0000313" key="3">
    <source>
        <dbReference type="Proteomes" id="UP000326354"/>
    </source>
</evidence>
<evidence type="ECO:0000256" key="1">
    <source>
        <dbReference type="SAM" id="MobiDB-lite"/>
    </source>
</evidence>
<evidence type="ECO:0000313" key="2">
    <source>
        <dbReference type="EMBL" id="BBM84476.1"/>
    </source>
</evidence>
<organism evidence="2 3">
    <name type="scientific">Uabimicrobium amorphum</name>
    <dbReference type="NCBI Taxonomy" id="2596890"/>
    <lineage>
        <taxon>Bacteria</taxon>
        <taxon>Pseudomonadati</taxon>
        <taxon>Planctomycetota</taxon>
        <taxon>Candidatus Uabimicrobiia</taxon>
        <taxon>Candidatus Uabimicrobiales</taxon>
        <taxon>Candidatus Uabimicrobiaceae</taxon>
        <taxon>Candidatus Uabimicrobium</taxon>
    </lineage>
</organism>